<comment type="caution">
    <text evidence="4">The sequence shown here is derived from an EMBL/GenBank/DDBJ whole genome shotgun (WGS) entry which is preliminary data.</text>
</comment>
<evidence type="ECO:0000259" key="3">
    <source>
        <dbReference type="PROSITE" id="PS51186"/>
    </source>
</evidence>
<name>A0ABQ4D387_9ACTN</name>
<keyword evidence="2" id="KW-0012">Acyltransferase</keyword>
<evidence type="ECO:0000313" key="5">
    <source>
        <dbReference type="Proteomes" id="UP000604117"/>
    </source>
</evidence>
<dbReference type="Pfam" id="PF00583">
    <property type="entry name" value="Acetyltransf_1"/>
    <property type="match status" value="1"/>
</dbReference>
<dbReference type="PROSITE" id="PS51186">
    <property type="entry name" value="GNAT"/>
    <property type="match status" value="1"/>
</dbReference>
<feature type="domain" description="N-acetyltransferase" evidence="3">
    <location>
        <begin position="4"/>
        <end position="169"/>
    </location>
</feature>
<keyword evidence="1" id="KW-0808">Transferase</keyword>
<dbReference type="InterPro" id="IPR050832">
    <property type="entry name" value="Bact_Acetyltransf"/>
</dbReference>
<dbReference type="RefSeq" id="WP_203718833.1">
    <property type="nucleotide sequence ID" value="NZ_BONE01000112.1"/>
</dbReference>
<dbReference type="PANTHER" id="PTHR43877:SF1">
    <property type="entry name" value="ACETYLTRANSFERASE"/>
    <property type="match status" value="1"/>
</dbReference>
<organism evidence="4 5">
    <name type="scientific">Asanoa siamensis</name>
    <dbReference type="NCBI Taxonomy" id="926357"/>
    <lineage>
        <taxon>Bacteria</taxon>
        <taxon>Bacillati</taxon>
        <taxon>Actinomycetota</taxon>
        <taxon>Actinomycetes</taxon>
        <taxon>Micromonosporales</taxon>
        <taxon>Micromonosporaceae</taxon>
        <taxon>Asanoa</taxon>
    </lineage>
</organism>
<dbReference type="EMBL" id="BONE01000112">
    <property type="protein sequence ID" value="GIF77988.1"/>
    <property type="molecule type" value="Genomic_DNA"/>
</dbReference>
<protein>
    <recommendedName>
        <fullName evidence="3">N-acetyltransferase domain-containing protein</fullName>
    </recommendedName>
</protein>
<evidence type="ECO:0000256" key="1">
    <source>
        <dbReference type="ARBA" id="ARBA00022679"/>
    </source>
</evidence>
<dbReference type="PANTHER" id="PTHR43877">
    <property type="entry name" value="AMINOALKYLPHOSPHONATE N-ACETYLTRANSFERASE-RELATED-RELATED"/>
    <property type="match status" value="1"/>
</dbReference>
<dbReference type="Proteomes" id="UP000604117">
    <property type="component" value="Unassembled WGS sequence"/>
</dbReference>
<evidence type="ECO:0000313" key="4">
    <source>
        <dbReference type="EMBL" id="GIF77988.1"/>
    </source>
</evidence>
<dbReference type="InterPro" id="IPR000182">
    <property type="entry name" value="GNAT_dom"/>
</dbReference>
<sequence length="169" mass="18886">MSAATVRAATAGDVARICEICAVAYRETYRDLLPADFVERTIRDFYQPDRVAREVAANPPHWYGYQVVEEAGRVLGAAGGGIGEPGVGELYVIYLDPAERNRGLGTLLLDRVVDQLTEGGAREIWVRVIEGNDRGIPFYRARGFEVVETVPTFSSRPDENIRSLRMRRR</sequence>
<reference evidence="4 5" key="1">
    <citation type="submission" date="2021-01" db="EMBL/GenBank/DDBJ databases">
        <title>Whole genome shotgun sequence of Asanoa siamensis NBRC 107932.</title>
        <authorList>
            <person name="Komaki H."/>
            <person name="Tamura T."/>
        </authorList>
    </citation>
    <scope>NUCLEOTIDE SEQUENCE [LARGE SCALE GENOMIC DNA]</scope>
    <source>
        <strain evidence="4 5">NBRC 107932</strain>
    </source>
</reference>
<keyword evidence="5" id="KW-1185">Reference proteome</keyword>
<gene>
    <name evidence="4" type="ORF">Asi02nite_75060</name>
</gene>
<proteinExistence type="predicted"/>
<dbReference type="SUPFAM" id="SSF55729">
    <property type="entry name" value="Acyl-CoA N-acyltransferases (Nat)"/>
    <property type="match status" value="1"/>
</dbReference>
<dbReference type="InterPro" id="IPR016181">
    <property type="entry name" value="Acyl_CoA_acyltransferase"/>
</dbReference>
<accession>A0ABQ4D387</accession>
<evidence type="ECO:0000256" key="2">
    <source>
        <dbReference type="ARBA" id="ARBA00023315"/>
    </source>
</evidence>
<dbReference type="CDD" id="cd04301">
    <property type="entry name" value="NAT_SF"/>
    <property type="match status" value="1"/>
</dbReference>
<dbReference type="Gene3D" id="3.40.630.30">
    <property type="match status" value="1"/>
</dbReference>